<gene>
    <name evidence="7" type="ORF">NMOB1V02_LOCUS1099</name>
</gene>
<name>A0A7R9G9V5_9CRUS</name>
<evidence type="ECO:0000256" key="1">
    <source>
        <dbReference type="ARBA" id="ARBA00022723"/>
    </source>
</evidence>
<feature type="domain" description="C2H2-type" evidence="6">
    <location>
        <begin position="313"/>
        <end position="341"/>
    </location>
</feature>
<evidence type="ECO:0000259" key="6">
    <source>
        <dbReference type="PROSITE" id="PS50157"/>
    </source>
</evidence>
<dbReference type="Pfam" id="PF13912">
    <property type="entry name" value="zf-C2H2_6"/>
    <property type="match status" value="1"/>
</dbReference>
<dbReference type="InterPro" id="IPR013087">
    <property type="entry name" value="Znf_C2H2_type"/>
</dbReference>
<feature type="domain" description="C2H2-type" evidence="6">
    <location>
        <begin position="376"/>
        <end position="403"/>
    </location>
</feature>
<dbReference type="OrthoDB" id="6336709at2759"/>
<evidence type="ECO:0000313" key="8">
    <source>
        <dbReference type="Proteomes" id="UP000678499"/>
    </source>
</evidence>
<dbReference type="Gene3D" id="3.30.160.60">
    <property type="entry name" value="Classic Zinc Finger"/>
    <property type="match status" value="5"/>
</dbReference>
<dbReference type="PANTHER" id="PTHR24379:SF127">
    <property type="entry name" value="BLOODY FINGERS-RELATED"/>
    <property type="match status" value="1"/>
</dbReference>
<feature type="domain" description="C2H2-type" evidence="6">
    <location>
        <begin position="257"/>
        <end position="281"/>
    </location>
</feature>
<evidence type="ECO:0000256" key="5">
    <source>
        <dbReference type="PROSITE-ProRule" id="PRU00042"/>
    </source>
</evidence>
<dbReference type="InterPro" id="IPR036236">
    <property type="entry name" value="Znf_C2H2_sf"/>
</dbReference>
<protein>
    <recommendedName>
        <fullName evidence="6">C2H2-type domain-containing protein</fullName>
    </recommendedName>
</protein>
<keyword evidence="3 5" id="KW-0863">Zinc-finger</keyword>
<dbReference type="EMBL" id="CAJPEX010000107">
    <property type="protein sequence ID" value="CAG0913352.1"/>
    <property type="molecule type" value="Genomic_DNA"/>
</dbReference>
<dbReference type="Proteomes" id="UP000678499">
    <property type="component" value="Unassembled WGS sequence"/>
</dbReference>
<proteinExistence type="predicted"/>
<keyword evidence="4" id="KW-0862">Zinc</keyword>
<sequence>MKDFCGLCGESRTAVVGVVSEIVLPSSGVVLVKQLPLWEARQQRQAASVPRPTLDAASSVCRKCWKRVTAIDRCIARLDTLFADLWATLNAARPDVKTERDDELLDVVSSPVLNEKDSVCQKKELGDEVTEAFGTVVATSVDGGNDAEEEADLDESLSCSTEDELAAHKKQRHLHPCPQCTDVFPTKRAFVRHFDMVHKATVACHVCGKFVKKLQQHLEYVHLKLGKYPCDVCGEKFVTQARMEKHACDVHGVPHHHMCEQCGLTFPSNVALCNHRAHHGGAVCPICSKVIKGTGHHWLQDHIDGVHKRIKKYPCDMCGESFMYRSQVLSHKVREHNVQKRQYPCTLCGKVFSYKRNLRTHSYKEHGVVSEKLKLFRCEACGKEFANTYALRRHEATHSSAAGGGGGPNKPHSCPHCDHKTAQFESLKVHIKSKHNRDICRVLQPNGDYVIEDAVVV</sequence>
<evidence type="ECO:0000256" key="2">
    <source>
        <dbReference type="ARBA" id="ARBA00022737"/>
    </source>
</evidence>
<feature type="domain" description="C2H2-type" evidence="6">
    <location>
        <begin position="228"/>
        <end position="251"/>
    </location>
</feature>
<dbReference type="GO" id="GO:0005634">
    <property type="term" value="C:nucleus"/>
    <property type="evidence" value="ECO:0007669"/>
    <property type="project" value="TreeGrafter"/>
</dbReference>
<dbReference type="SMART" id="SM00355">
    <property type="entry name" value="ZnF_C2H2"/>
    <property type="match status" value="9"/>
</dbReference>
<dbReference type="PANTHER" id="PTHR24379">
    <property type="entry name" value="KRAB AND ZINC FINGER DOMAIN-CONTAINING"/>
    <property type="match status" value="1"/>
</dbReference>
<dbReference type="GO" id="GO:0000977">
    <property type="term" value="F:RNA polymerase II transcription regulatory region sequence-specific DNA binding"/>
    <property type="evidence" value="ECO:0007669"/>
    <property type="project" value="TreeGrafter"/>
</dbReference>
<evidence type="ECO:0000256" key="3">
    <source>
        <dbReference type="ARBA" id="ARBA00022771"/>
    </source>
</evidence>
<organism evidence="7">
    <name type="scientific">Notodromas monacha</name>
    <dbReference type="NCBI Taxonomy" id="399045"/>
    <lineage>
        <taxon>Eukaryota</taxon>
        <taxon>Metazoa</taxon>
        <taxon>Ecdysozoa</taxon>
        <taxon>Arthropoda</taxon>
        <taxon>Crustacea</taxon>
        <taxon>Oligostraca</taxon>
        <taxon>Ostracoda</taxon>
        <taxon>Podocopa</taxon>
        <taxon>Podocopida</taxon>
        <taxon>Cypridocopina</taxon>
        <taxon>Cypridoidea</taxon>
        <taxon>Cyprididae</taxon>
        <taxon>Notodromas</taxon>
    </lineage>
</organism>
<keyword evidence="8" id="KW-1185">Reference proteome</keyword>
<reference evidence="7" key="1">
    <citation type="submission" date="2020-11" db="EMBL/GenBank/DDBJ databases">
        <authorList>
            <person name="Tran Van P."/>
        </authorList>
    </citation>
    <scope>NUCLEOTIDE SEQUENCE</scope>
</reference>
<dbReference type="SUPFAM" id="SSF57667">
    <property type="entry name" value="beta-beta-alpha zinc fingers"/>
    <property type="match status" value="3"/>
</dbReference>
<dbReference type="EMBL" id="OA882144">
    <property type="protein sequence ID" value="CAD7273200.1"/>
    <property type="molecule type" value="Genomic_DNA"/>
</dbReference>
<dbReference type="AlphaFoldDB" id="A0A7R9G9V5"/>
<keyword evidence="2" id="KW-0677">Repeat</keyword>
<evidence type="ECO:0000256" key="4">
    <source>
        <dbReference type="ARBA" id="ARBA00022833"/>
    </source>
</evidence>
<keyword evidence="1" id="KW-0479">Metal-binding</keyword>
<dbReference type="GO" id="GO:0008270">
    <property type="term" value="F:zinc ion binding"/>
    <property type="evidence" value="ECO:0007669"/>
    <property type="project" value="UniProtKB-KW"/>
</dbReference>
<dbReference type="PROSITE" id="PS00028">
    <property type="entry name" value="ZINC_FINGER_C2H2_1"/>
    <property type="match status" value="6"/>
</dbReference>
<dbReference type="GO" id="GO:0000981">
    <property type="term" value="F:DNA-binding transcription factor activity, RNA polymerase II-specific"/>
    <property type="evidence" value="ECO:0007669"/>
    <property type="project" value="TreeGrafter"/>
</dbReference>
<dbReference type="Pfam" id="PF00096">
    <property type="entry name" value="zf-C2H2"/>
    <property type="match status" value="1"/>
</dbReference>
<evidence type="ECO:0000313" key="7">
    <source>
        <dbReference type="EMBL" id="CAD7273200.1"/>
    </source>
</evidence>
<feature type="domain" description="C2H2-type" evidence="6">
    <location>
        <begin position="343"/>
        <end position="366"/>
    </location>
</feature>
<dbReference type="PROSITE" id="PS50157">
    <property type="entry name" value="ZINC_FINGER_C2H2_2"/>
    <property type="match status" value="5"/>
</dbReference>
<dbReference type="Pfam" id="PF13894">
    <property type="entry name" value="zf-C2H2_4"/>
    <property type="match status" value="1"/>
</dbReference>
<accession>A0A7R9G9V5</accession>